<dbReference type="Gene3D" id="3.60.15.10">
    <property type="entry name" value="Ribonuclease Z/Hydroxyacylglutathione hydrolase-like"/>
    <property type="match status" value="1"/>
</dbReference>
<dbReference type="InterPro" id="IPR052926">
    <property type="entry name" value="Metallo-beta-lactamase_dom"/>
</dbReference>
<organism evidence="2">
    <name type="scientific">Archaeoglobus fulgidus</name>
    <dbReference type="NCBI Taxonomy" id="2234"/>
    <lineage>
        <taxon>Archaea</taxon>
        <taxon>Methanobacteriati</taxon>
        <taxon>Methanobacteriota</taxon>
        <taxon>Archaeoglobi</taxon>
        <taxon>Archaeoglobales</taxon>
        <taxon>Archaeoglobaceae</taxon>
        <taxon>Archaeoglobus</taxon>
    </lineage>
</organism>
<feature type="domain" description="Metallo-beta-lactamase" evidence="1">
    <location>
        <begin position="25"/>
        <end position="92"/>
    </location>
</feature>
<dbReference type="CDD" id="cd07713">
    <property type="entry name" value="DHPS-like_MBL-fold"/>
    <property type="match status" value="1"/>
</dbReference>
<dbReference type="PANTHER" id="PTHR13754:SF13">
    <property type="entry name" value="METALLO-BETA-LACTAMASE SUPERFAMILY PROTEIN (AFU_ORTHOLOGUE AFUA_3G07630)"/>
    <property type="match status" value="1"/>
</dbReference>
<dbReference type="AlphaFoldDB" id="A0A7J3M2N3"/>
<comment type="caution">
    <text evidence="2">The sequence shown here is derived from an EMBL/GenBank/DDBJ whole genome shotgun (WGS) entry which is preliminary data.</text>
</comment>
<dbReference type="InterPro" id="IPR041712">
    <property type="entry name" value="DHPS-like_MBL-fold"/>
</dbReference>
<dbReference type="Pfam" id="PF00753">
    <property type="entry name" value="Lactamase_B"/>
    <property type="match status" value="1"/>
</dbReference>
<evidence type="ECO:0000259" key="1">
    <source>
        <dbReference type="Pfam" id="PF00753"/>
    </source>
</evidence>
<dbReference type="EMBL" id="DSYZ01000098">
    <property type="protein sequence ID" value="HGT83121.1"/>
    <property type="molecule type" value="Genomic_DNA"/>
</dbReference>
<evidence type="ECO:0000313" key="2">
    <source>
        <dbReference type="EMBL" id="HGT83121.1"/>
    </source>
</evidence>
<protein>
    <submittedName>
        <fullName evidence="2">MBL fold metallo-hydrolase</fullName>
    </submittedName>
</protein>
<keyword evidence="2" id="KW-0378">Hydrolase</keyword>
<dbReference type="SUPFAM" id="SSF56281">
    <property type="entry name" value="Metallo-hydrolase/oxidoreductase"/>
    <property type="match status" value="1"/>
</dbReference>
<dbReference type="GO" id="GO:0016740">
    <property type="term" value="F:transferase activity"/>
    <property type="evidence" value="ECO:0007669"/>
    <property type="project" value="TreeGrafter"/>
</dbReference>
<sequence length="257" mass="28554">MKITILSDNKVLLPRAYKAEWGFSALIESKETILLDAGQSVAFENLVAMGKPKPSIVVLSHGHYDHTTGLKHFLGNVKIYAHPDAFLPRYFEGRYIGIPYQKELTAHGNELIEHREPIEIAKNVFALGEIPRTYETALLKDSFIVRGNGREKDEIKDDQAIAIKTERGIVLILGCCHSGLRNTVEWAEEVVGDEVFAIIGGTHLIAYDESKIIEILRSLGVDFIAPTHCTGLKAEMIIAGEFGEKYKPTGVGSEFEF</sequence>
<proteinExistence type="predicted"/>
<gene>
    <name evidence="2" type="ORF">ENT52_05285</name>
</gene>
<dbReference type="GO" id="GO:0016787">
    <property type="term" value="F:hydrolase activity"/>
    <property type="evidence" value="ECO:0007669"/>
    <property type="project" value="UniProtKB-KW"/>
</dbReference>
<dbReference type="InterPro" id="IPR001279">
    <property type="entry name" value="Metallo-B-lactamas"/>
</dbReference>
<name>A0A7J3M2N3_ARCFL</name>
<dbReference type="InterPro" id="IPR036866">
    <property type="entry name" value="RibonucZ/Hydroxyglut_hydro"/>
</dbReference>
<accession>A0A7J3M2N3</accession>
<reference evidence="2" key="1">
    <citation type="journal article" date="2020" name="mSystems">
        <title>Genome- and Community-Level Interaction Insights into Carbon Utilization and Element Cycling Functions of Hydrothermarchaeota in Hydrothermal Sediment.</title>
        <authorList>
            <person name="Zhou Z."/>
            <person name="Liu Y."/>
            <person name="Xu W."/>
            <person name="Pan J."/>
            <person name="Luo Z.H."/>
            <person name="Li M."/>
        </authorList>
    </citation>
    <scope>NUCLEOTIDE SEQUENCE [LARGE SCALE GENOMIC DNA]</scope>
    <source>
        <strain evidence="2">SpSt-587</strain>
    </source>
</reference>
<dbReference type="PANTHER" id="PTHR13754">
    <property type="entry name" value="METALLO-BETA-LACTAMASE SUPERFAMILY PROTEIN"/>
    <property type="match status" value="1"/>
</dbReference>